<dbReference type="PROSITE" id="PS00041">
    <property type="entry name" value="HTH_ARAC_FAMILY_1"/>
    <property type="match status" value="1"/>
</dbReference>
<accession>A0ABS7BVG3</accession>
<dbReference type="Gene3D" id="1.10.10.60">
    <property type="entry name" value="Homeodomain-like"/>
    <property type="match status" value="2"/>
</dbReference>
<evidence type="ECO:0000313" key="7">
    <source>
        <dbReference type="EMBL" id="MBW7452646.1"/>
    </source>
</evidence>
<dbReference type="SMART" id="SM00448">
    <property type="entry name" value="REC"/>
    <property type="match status" value="1"/>
</dbReference>
<dbReference type="Proteomes" id="UP001519887">
    <property type="component" value="Unassembled WGS sequence"/>
</dbReference>
<feature type="modified residue" description="4-aspartylphosphate" evidence="4">
    <location>
        <position position="55"/>
    </location>
</feature>
<keyword evidence="1" id="KW-0805">Transcription regulation</keyword>
<dbReference type="InterPro" id="IPR009057">
    <property type="entry name" value="Homeodomain-like_sf"/>
</dbReference>
<dbReference type="InterPro" id="IPR011006">
    <property type="entry name" value="CheY-like_superfamily"/>
</dbReference>
<feature type="domain" description="HTH araC/xylS-type" evidence="5">
    <location>
        <begin position="439"/>
        <end position="536"/>
    </location>
</feature>
<evidence type="ECO:0000259" key="6">
    <source>
        <dbReference type="PROSITE" id="PS50110"/>
    </source>
</evidence>
<reference evidence="7 8" key="1">
    <citation type="submission" date="2021-07" db="EMBL/GenBank/DDBJ databases">
        <title>Paenibacillus radiodurans sp. nov., isolated from the southeastern edge of Tengger Desert.</title>
        <authorList>
            <person name="Zhang G."/>
        </authorList>
    </citation>
    <scope>NUCLEOTIDE SEQUENCE [LARGE SCALE GENOMIC DNA]</scope>
    <source>
        <strain evidence="7 8">CCM 7311</strain>
    </source>
</reference>
<dbReference type="CDD" id="cd17536">
    <property type="entry name" value="REC_YesN-like"/>
    <property type="match status" value="1"/>
</dbReference>
<evidence type="ECO:0000259" key="5">
    <source>
        <dbReference type="PROSITE" id="PS01124"/>
    </source>
</evidence>
<evidence type="ECO:0000313" key="8">
    <source>
        <dbReference type="Proteomes" id="UP001519887"/>
    </source>
</evidence>
<dbReference type="InterPro" id="IPR001789">
    <property type="entry name" value="Sig_transdc_resp-reg_receiver"/>
</dbReference>
<proteinExistence type="predicted"/>
<dbReference type="PRINTS" id="PR00032">
    <property type="entry name" value="HTHARAC"/>
</dbReference>
<keyword evidence="3" id="KW-0804">Transcription</keyword>
<dbReference type="Gene3D" id="3.40.50.2300">
    <property type="match status" value="1"/>
</dbReference>
<dbReference type="PROSITE" id="PS01124">
    <property type="entry name" value="HTH_ARAC_FAMILY_2"/>
    <property type="match status" value="1"/>
</dbReference>
<dbReference type="Pfam" id="PF12833">
    <property type="entry name" value="HTH_18"/>
    <property type="match status" value="1"/>
</dbReference>
<dbReference type="InterPro" id="IPR018062">
    <property type="entry name" value="HTH_AraC-typ_CS"/>
</dbReference>
<evidence type="ECO:0000256" key="2">
    <source>
        <dbReference type="ARBA" id="ARBA00023125"/>
    </source>
</evidence>
<gene>
    <name evidence="7" type="ORF">K0U00_01145</name>
</gene>
<dbReference type="PROSITE" id="PS50110">
    <property type="entry name" value="RESPONSE_REGULATORY"/>
    <property type="match status" value="1"/>
</dbReference>
<comment type="caution">
    <text evidence="7">The sequence shown here is derived from an EMBL/GenBank/DDBJ whole genome shotgun (WGS) entry which is preliminary data.</text>
</comment>
<dbReference type="InterPro" id="IPR020449">
    <property type="entry name" value="Tscrpt_reg_AraC-type_HTH"/>
</dbReference>
<evidence type="ECO:0000256" key="3">
    <source>
        <dbReference type="ARBA" id="ARBA00023163"/>
    </source>
</evidence>
<protein>
    <submittedName>
        <fullName evidence="7">Helix-turn-helix domain-containing protein</fullName>
    </submittedName>
</protein>
<evidence type="ECO:0000256" key="1">
    <source>
        <dbReference type="ARBA" id="ARBA00023015"/>
    </source>
</evidence>
<dbReference type="PANTHER" id="PTHR43280:SF2">
    <property type="entry name" value="HTH-TYPE TRANSCRIPTIONAL REGULATOR EXSA"/>
    <property type="match status" value="1"/>
</dbReference>
<evidence type="ECO:0000256" key="4">
    <source>
        <dbReference type="PROSITE-ProRule" id="PRU00169"/>
    </source>
</evidence>
<organism evidence="7 8">
    <name type="scientific">Paenibacillus sepulcri</name>
    <dbReference type="NCBI Taxonomy" id="359917"/>
    <lineage>
        <taxon>Bacteria</taxon>
        <taxon>Bacillati</taxon>
        <taxon>Bacillota</taxon>
        <taxon>Bacilli</taxon>
        <taxon>Bacillales</taxon>
        <taxon>Paenibacillaceae</taxon>
        <taxon>Paenibacillus</taxon>
    </lineage>
</organism>
<keyword evidence="4" id="KW-0597">Phosphoprotein</keyword>
<feature type="domain" description="Response regulatory" evidence="6">
    <location>
        <begin position="3"/>
        <end position="120"/>
    </location>
</feature>
<dbReference type="SMART" id="SM00342">
    <property type="entry name" value="HTH_ARAC"/>
    <property type="match status" value="1"/>
</dbReference>
<keyword evidence="2" id="KW-0238">DNA-binding</keyword>
<dbReference type="RefSeq" id="WP_210037791.1">
    <property type="nucleotide sequence ID" value="NZ_JBHLVU010000022.1"/>
</dbReference>
<dbReference type="SUPFAM" id="SSF52172">
    <property type="entry name" value="CheY-like"/>
    <property type="match status" value="1"/>
</dbReference>
<name>A0ABS7BVG3_9BACL</name>
<dbReference type="PANTHER" id="PTHR43280">
    <property type="entry name" value="ARAC-FAMILY TRANSCRIPTIONAL REGULATOR"/>
    <property type="match status" value="1"/>
</dbReference>
<dbReference type="EMBL" id="JAHZIK010000009">
    <property type="protein sequence ID" value="MBW7452646.1"/>
    <property type="molecule type" value="Genomic_DNA"/>
</dbReference>
<keyword evidence="8" id="KW-1185">Reference proteome</keyword>
<dbReference type="InterPro" id="IPR018060">
    <property type="entry name" value="HTH_AraC"/>
</dbReference>
<dbReference type="SUPFAM" id="SSF46689">
    <property type="entry name" value="Homeodomain-like"/>
    <property type="match status" value="1"/>
</dbReference>
<dbReference type="Pfam" id="PF00072">
    <property type="entry name" value="Response_reg"/>
    <property type="match status" value="1"/>
</dbReference>
<sequence length="541" mass="62422">MYRLLIVDDEIYAVQAVQVGIDWESLGFSDVYCAYDAEEAKGFLLQHPIDLMICDIEMPGSSGVELLEWTNEHSPATVTIMLTAHADFNYARQVVQLSGFDYVLKPIRYEQFRTIVERALTEVENNKEAKRFEEMYKTYAKLQESQKPLLKELFWQDLLSKRIHPYPEQWDEIMNKYQVRIAKDRYVMPILLSVEHWDREFTERDEEILIYALRNAASELLRPREVEGDVIEDRNGILFALLYWPDPKAYSQDELKEACQRYIRACSRYFYCSLSCYIGEAVPIPDISPVYHRLIELEQSNIVNTGQVLFLKVNDGADAPLPRKMTSFAFDPAEWTLHLEAGRTEAVIRQIEELFRGDAASGMSSETLDALYHTLLGFVYQTVHHKGGSVKQLLGNSKWTEAAAATRSVTQFLAWTRKLILSTAEYFDKTRTESSALVEKVNAYVESNLQSVTREELASAVYLNSAYLSRLYKRETGMSLMDYIISMKMNRAKQMLTKSNMKVSDICDSLGYENLSHFAKTFKKQVGITPQDFRKRYQAIG</sequence>